<proteinExistence type="predicted"/>
<dbReference type="RefSeq" id="WP_130023814.1">
    <property type="nucleotide sequence ID" value="NZ_SEWF01000059.1"/>
</dbReference>
<evidence type="ECO:0000259" key="2">
    <source>
        <dbReference type="Pfam" id="PF12469"/>
    </source>
</evidence>
<name>A0A4Q5LTS3_9BACT</name>
<protein>
    <recommendedName>
        <fullName evidence="2">CRISPR-associated protein Cmr2 N-terminal domain-containing protein</fullName>
    </recommendedName>
</protein>
<evidence type="ECO:0000313" key="4">
    <source>
        <dbReference type="Proteomes" id="UP000293162"/>
    </source>
</evidence>
<comment type="caution">
    <text evidence="3">The sequence shown here is derived from an EMBL/GenBank/DDBJ whole genome shotgun (WGS) entry which is preliminary data.</text>
</comment>
<keyword evidence="1" id="KW-1133">Transmembrane helix</keyword>
<evidence type="ECO:0000256" key="1">
    <source>
        <dbReference type="SAM" id="Phobius"/>
    </source>
</evidence>
<dbReference type="InterPro" id="IPR038242">
    <property type="entry name" value="Cmr2_N"/>
</dbReference>
<dbReference type="OrthoDB" id="9758700at2"/>
<evidence type="ECO:0000313" key="3">
    <source>
        <dbReference type="EMBL" id="RYU93038.1"/>
    </source>
</evidence>
<keyword evidence="4" id="KW-1185">Reference proteome</keyword>
<dbReference type="AlphaFoldDB" id="A0A4Q5LTS3"/>
<organism evidence="3 4">
    <name type="scientific">Emticicia agri</name>
    <dbReference type="NCBI Taxonomy" id="2492393"/>
    <lineage>
        <taxon>Bacteria</taxon>
        <taxon>Pseudomonadati</taxon>
        <taxon>Bacteroidota</taxon>
        <taxon>Cytophagia</taxon>
        <taxon>Cytophagales</taxon>
        <taxon>Leadbetterellaceae</taxon>
        <taxon>Emticicia</taxon>
    </lineage>
</organism>
<dbReference type="Gene3D" id="3.30.70.2220">
    <property type="entry name" value="CRISPR-Cas system, Cmr2 subunit, D1 domain, cysteine cluster"/>
    <property type="match status" value="1"/>
</dbReference>
<feature type="domain" description="CRISPR-associated protein Cmr2 N-terminal" evidence="2">
    <location>
        <begin position="5"/>
        <end position="39"/>
    </location>
</feature>
<dbReference type="Proteomes" id="UP000293162">
    <property type="component" value="Unassembled WGS sequence"/>
</dbReference>
<accession>A0A4Q5LTS3</accession>
<keyword evidence="1" id="KW-0812">Transmembrane</keyword>
<gene>
    <name evidence="3" type="ORF">EWM59_24115</name>
</gene>
<dbReference type="Pfam" id="PF12469">
    <property type="entry name" value="Cmr2_N"/>
    <property type="match status" value="1"/>
</dbReference>
<dbReference type="EMBL" id="SEWF01000059">
    <property type="protein sequence ID" value="RYU93038.1"/>
    <property type="molecule type" value="Genomic_DNA"/>
</dbReference>
<feature type="transmembrane region" description="Helical" evidence="1">
    <location>
        <begin position="80"/>
        <end position="103"/>
    </location>
</feature>
<dbReference type="InterPro" id="IPR024615">
    <property type="entry name" value="CRISPR-assoc_Cmr2_N"/>
</dbReference>
<keyword evidence="1" id="KW-0472">Membrane</keyword>
<reference evidence="3 4" key="1">
    <citation type="submission" date="2019-02" db="EMBL/GenBank/DDBJ databases">
        <title>Bacterial novel species Emticicia sp. 17J42-9 isolated from soil.</title>
        <authorList>
            <person name="Jung H.-Y."/>
        </authorList>
    </citation>
    <scope>NUCLEOTIDE SEQUENCE [LARGE SCALE GENOMIC DNA]</scope>
    <source>
        <strain evidence="3 4">17J42-9</strain>
    </source>
</reference>
<sequence length="123" mass="14498">MKYHAITIGPIYQTFRNARQTREVWAASFLFSYLAKGIIVRTCLPDFNKESDNETSKEDKKNTAIFLKKIRLQSLRKKMILSYQILVTYNYLNLKLALVYFRIELFSKANYSVPKTSRILSMQ</sequence>